<dbReference type="EMBL" id="JABFJV010000146">
    <property type="protein sequence ID" value="NOK36141.1"/>
    <property type="molecule type" value="Genomic_DNA"/>
</dbReference>
<accession>A0A3A8HUY2</accession>
<dbReference type="PANTHER" id="PTHR34205">
    <property type="entry name" value="TRANSMEMBRANE PROTEIN"/>
    <property type="match status" value="1"/>
</dbReference>
<evidence type="ECO:0000313" key="3">
    <source>
        <dbReference type="EMBL" id="NOK36141.1"/>
    </source>
</evidence>
<evidence type="ECO:0000313" key="4">
    <source>
        <dbReference type="Proteomes" id="UP000528460"/>
    </source>
</evidence>
<comment type="caution">
    <text evidence="3">The sequence shown here is derived from an EMBL/GenBank/DDBJ whole genome shotgun (WGS) entry which is preliminary data.</text>
</comment>
<dbReference type="InterPro" id="IPR009305">
    <property type="entry name" value="Mpo1-like"/>
</dbReference>
<keyword evidence="1" id="KW-1133">Transmembrane helix</keyword>
<evidence type="ECO:0000256" key="1">
    <source>
        <dbReference type="SAM" id="Phobius"/>
    </source>
</evidence>
<gene>
    <name evidence="3" type="ORF">HMI49_23335</name>
    <name evidence="2" type="ORF">HNS30_28800</name>
</gene>
<dbReference type="Proteomes" id="UP000528460">
    <property type="component" value="Unassembled WGS sequence"/>
</dbReference>
<sequence length="124" mass="13421">MSDRIQTYGEFWPFYLREHAHASTRWLHFAGTSLGVGLGVTAAVTGRGALIPAALVAAYGFAWASHFKIEHNRPATFKYPLWSLISDFRMAALMLTGQLGPHLERANSGAPAAATLAPAPVESR</sequence>
<dbReference type="EMBL" id="JABFJW010000286">
    <property type="protein sequence ID" value="NOK13045.1"/>
    <property type="molecule type" value="Genomic_DNA"/>
</dbReference>
<dbReference type="Pfam" id="PF06127">
    <property type="entry name" value="Mpo1-like"/>
    <property type="match status" value="1"/>
</dbReference>
<dbReference type="AlphaFoldDB" id="A0A3A8HUY2"/>
<organism evidence="3 5">
    <name type="scientific">Corallococcus exercitus</name>
    <dbReference type="NCBI Taxonomy" id="2316736"/>
    <lineage>
        <taxon>Bacteria</taxon>
        <taxon>Pseudomonadati</taxon>
        <taxon>Myxococcota</taxon>
        <taxon>Myxococcia</taxon>
        <taxon>Myxococcales</taxon>
        <taxon>Cystobacterineae</taxon>
        <taxon>Myxococcaceae</taxon>
        <taxon>Corallococcus</taxon>
    </lineage>
</organism>
<dbReference type="OrthoDB" id="7356072at2"/>
<dbReference type="PANTHER" id="PTHR34205:SF2">
    <property type="entry name" value="DUF962 DOMAIN-CONTAINING PROTEIN"/>
    <property type="match status" value="1"/>
</dbReference>
<evidence type="ECO:0000313" key="2">
    <source>
        <dbReference type="EMBL" id="NOK13045.1"/>
    </source>
</evidence>
<name>A0A3A8HUY2_9BACT</name>
<dbReference type="RefSeq" id="WP_120527630.1">
    <property type="nucleotide sequence ID" value="NZ_JABFJV010000146.1"/>
</dbReference>
<keyword evidence="1" id="KW-0812">Transmembrane</keyword>
<feature type="transmembrane region" description="Helical" evidence="1">
    <location>
        <begin position="26"/>
        <end position="44"/>
    </location>
</feature>
<evidence type="ECO:0000313" key="5">
    <source>
        <dbReference type="Proteomes" id="UP000563426"/>
    </source>
</evidence>
<dbReference type="Proteomes" id="UP000563426">
    <property type="component" value="Unassembled WGS sequence"/>
</dbReference>
<proteinExistence type="predicted"/>
<keyword evidence="1" id="KW-0472">Membrane</keyword>
<keyword evidence="5" id="KW-1185">Reference proteome</keyword>
<reference evidence="4 5" key="1">
    <citation type="submission" date="2020-05" db="EMBL/GenBank/DDBJ databases">
        <authorList>
            <person name="Whitworth D."/>
        </authorList>
    </citation>
    <scope>NUCLEOTIDE SEQUENCE [LARGE SCALE GENOMIC DNA]</scope>
    <source>
        <strain evidence="3 5">AB043B</strain>
        <strain evidence="2 4">CA046A</strain>
    </source>
</reference>
<protein>
    <submittedName>
        <fullName evidence="3">DUF962 domain-containing protein</fullName>
    </submittedName>
</protein>
<feature type="transmembrane region" description="Helical" evidence="1">
    <location>
        <begin position="50"/>
        <end position="69"/>
    </location>
</feature>